<organism>
    <name type="scientific">Serpula lacrymans var. lacrymans (strain S7.9)</name>
    <name type="common">Dry rot fungus</name>
    <dbReference type="NCBI Taxonomy" id="578457"/>
    <lineage>
        <taxon>Eukaryota</taxon>
        <taxon>Fungi</taxon>
        <taxon>Dikarya</taxon>
        <taxon>Basidiomycota</taxon>
        <taxon>Agaricomycotina</taxon>
        <taxon>Agaricomycetes</taxon>
        <taxon>Agaricomycetidae</taxon>
        <taxon>Boletales</taxon>
        <taxon>Coniophorineae</taxon>
        <taxon>Serpulaceae</taxon>
        <taxon>Serpula</taxon>
    </lineage>
</organism>
<dbReference type="Proteomes" id="UP000008064">
    <property type="component" value="Unassembled WGS sequence"/>
</dbReference>
<reference evidence="1" key="1">
    <citation type="submission" date="2011-04" db="EMBL/GenBank/DDBJ databases">
        <title>Evolution of plant cell wall degrading machinery underlies the functional diversity of forest fungi.</title>
        <authorList>
            <consortium name="US DOE Joint Genome Institute (JGI-PGF)"/>
            <person name="Eastwood D.C."/>
            <person name="Floudas D."/>
            <person name="Binder M."/>
            <person name="Majcherczyk A."/>
            <person name="Schneider P."/>
            <person name="Aerts A."/>
            <person name="Asiegbu F.O."/>
            <person name="Baker S.E."/>
            <person name="Barry K."/>
            <person name="Bendiksby M."/>
            <person name="Blumentritt M."/>
            <person name="Coutinho P.M."/>
            <person name="Cullen D."/>
            <person name="Cullen D."/>
            <person name="Gathman A."/>
            <person name="Goodell B."/>
            <person name="Henrissat B."/>
            <person name="Ihrmark K."/>
            <person name="Kauserud H."/>
            <person name="Kohler A."/>
            <person name="LaButti K."/>
            <person name="Lapidus A."/>
            <person name="Lavin J.L."/>
            <person name="Lee Y.-H."/>
            <person name="Lindquist E."/>
            <person name="Lilly W."/>
            <person name="Lucas S."/>
            <person name="Morin E."/>
            <person name="Murat C."/>
            <person name="Oguiza J.A."/>
            <person name="Park J."/>
            <person name="Pisabarro A.G."/>
            <person name="Riley R."/>
            <person name="Rosling A."/>
            <person name="Salamov A."/>
            <person name="Schmidt O."/>
            <person name="Schmutz J."/>
            <person name="Skrede I."/>
            <person name="Stenlid J."/>
            <person name="Wiebenga A."/>
            <person name="Xie X."/>
            <person name="Kues U."/>
            <person name="Hibbett D.S."/>
            <person name="Hoffmeister D."/>
            <person name="Hogberg N."/>
            <person name="Martin F."/>
            <person name="Grigoriev I.V."/>
            <person name="Watkinson S.C."/>
        </authorList>
    </citation>
    <scope>NUCLEOTIDE SEQUENCE</scope>
    <source>
        <strain evidence="1">S7.9</strain>
    </source>
</reference>
<sequence length="147" mass="16685">MELDLFITKFNRTAPRHNPIKILPHGHPIDIFTKPDRFKSCDSAIKLHPPYLEEVHLKYTPPDHFVFNLVSPAFPAEAHAFLQRSGLPVFNCNNAWVIFHNTLAYFESIVNDDPELKTAIASHPEVPVDGLAGTEYMAVVDMPHYPI</sequence>
<dbReference type="HOGENOM" id="CLU_1769238_0_0_1"/>
<proteinExistence type="predicted"/>
<dbReference type="AlphaFoldDB" id="F8NF68"/>
<evidence type="ECO:0000313" key="1">
    <source>
        <dbReference type="EMBL" id="EGO31187.1"/>
    </source>
</evidence>
<dbReference type="RefSeq" id="XP_007313071.1">
    <property type="nucleotide sequence ID" value="XM_007313009.1"/>
</dbReference>
<dbReference type="EMBL" id="GL945428">
    <property type="protein sequence ID" value="EGO31187.1"/>
    <property type="molecule type" value="Genomic_DNA"/>
</dbReference>
<dbReference type="KEGG" id="sla:SERLADRAFT_432842"/>
<accession>F8NF68</accession>
<name>F8NF68_SERL9</name>
<dbReference type="OrthoDB" id="5946233at2759"/>
<protein>
    <submittedName>
        <fullName evidence="1">Uncharacterized protein</fullName>
    </submittedName>
</protein>
<gene>
    <name evidence="1" type="ORF">SERLADRAFT_432842</name>
</gene>
<dbReference type="GeneID" id="18814066"/>